<proteinExistence type="predicted"/>
<reference evidence="5 6" key="1">
    <citation type="submission" date="2020-07" db="EMBL/GenBank/DDBJ databases">
        <title>Spirosoma foliorum sp. nov., isolated from the leaves on the Nejang mountain Korea, Republic of.</title>
        <authorList>
            <person name="Ho H."/>
            <person name="Lee Y.-J."/>
            <person name="Nurcahyanto D.-A."/>
            <person name="Kim S.-G."/>
        </authorList>
    </citation>
    <scope>NUCLEOTIDE SEQUENCE [LARGE SCALE GENOMIC DNA]</scope>
    <source>
        <strain evidence="5 6">PL0136</strain>
    </source>
</reference>
<dbReference type="InterPro" id="IPR013105">
    <property type="entry name" value="TPR_2"/>
</dbReference>
<feature type="repeat" description="TPR" evidence="3">
    <location>
        <begin position="484"/>
        <end position="517"/>
    </location>
</feature>
<dbReference type="Pfam" id="PF13181">
    <property type="entry name" value="TPR_8"/>
    <property type="match status" value="3"/>
</dbReference>
<dbReference type="InterPro" id="IPR050498">
    <property type="entry name" value="Ycf3"/>
</dbReference>
<evidence type="ECO:0000313" key="6">
    <source>
        <dbReference type="Proteomes" id="UP000515369"/>
    </source>
</evidence>
<evidence type="ECO:0000256" key="1">
    <source>
        <dbReference type="ARBA" id="ARBA00022737"/>
    </source>
</evidence>
<feature type="repeat" description="TPR" evidence="3">
    <location>
        <begin position="552"/>
        <end position="585"/>
    </location>
</feature>
<keyword evidence="2 3" id="KW-0802">TPR repeat</keyword>
<dbReference type="InterPro" id="IPR019734">
    <property type="entry name" value="TPR_rpt"/>
</dbReference>
<dbReference type="SUPFAM" id="SSF48452">
    <property type="entry name" value="TPR-like"/>
    <property type="match status" value="1"/>
</dbReference>
<dbReference type="Proteomes" id="UP000515369">
    <property type="component" value="Chromosome"/>
</dbReference>
<dbReference type="SMART" id="SM00028">
    <property type="entry name" value="TPR"/>
    <property type="match status" value="9"/>
</dbReference>
<gene>
    <name evidence="5" type="ORF">H3H32_11170</name>
</gene>
<feature type="repeat" description="TPR" evidence="3">
    <location>
        <begin position="380"/>
        <end position="413"/>
    </location>
</feature>
<feature type="transmembrane region" description="Helical" evidence="4">
    <location>
        <begin position="626"/>
        <end position="652"/>
    </location>
</feature>
<dbReference type="AlphaFoldDB" id="A0A7G5H2R1"/>
<feature type="repeat" description="TPR" evidence="3">
    <location>
        <begin position="312"/>
        <end position="345"/>
    </location>
</feature>
<dbReference type="KEGG" id="sfol:H3H32_11170"/>
<protein>
    <submittedName>
        <fullName evidence="5">Tetratricopeptide repeat protein</fullName>
    </submittedName>
</protein>
<dbReference type="PROSITE" id="PS50005">
    <property type="entry name" value="TPR"/>
    <property type="match status" value="5"/>
</dbReference>
<keyword evidence="4" id="KW-0812">Transmembrane</keyword>
<evidence type="ECO:0000313" key="5">
    <source>
        <dbReference type="EMBL" id="QMW05403.1"/>
    </source>
</evidence>
<dbReference type="InterPro" id="IPR011990">
    <property type="entry name" value="TPR-like_helical_dom_sf"/>
</dbReference>
<dbReference type="SUPFAM" id="SSF81901">
    <property type="entry name" value="HCP-like"/>
    <property type="match status" value="1"/>
</dbReference>
<dbReference type="PANTHER" id="PTHR44858:SF1">
    <property type="entry name" value="UDP-N-ACETYLGLUCOSAMINE--PEPTIDE N-ACETYLGLUCOSAMINYLTRANSFERASE SPINDLY-RELATED"/>
    <property type="match status" value="1"/>
</dbReference>
<dbReference type="Gene3D" id="1.25.40.10">
    <property type="entry name" value="Tetratricopeptide repeat domain"/>
    <property type="match status" value="5"/>
</dbReference>
<feature type="transmembrane region" description="Helical" evidence="4">
    <location>
        <begin position="21"/>
        <end position="43"/>
    </location>
</feature>
<dbReference type="PANTHER" id="PTHR44858">
    <property type="entry name" value="TETRATRICOPEPTIDE REPEAT PROTEIN 6"/>
    <property type="match status" value="1"/>
</dbReference>
<name>A0A7G5H2R1_9BACT</name>
<sequence>MAKWKASVLFRIRFFFNSLNISDRIAITTFLLGVIVAVTLAVLSDVIKINPNKPTENSPDKIVKNINKSKLPFPAKFNKDQLYILITQFEDYIPHIESECFGRSLEKRIVDIAEKYNLPIHVYYEKKSLNSLSEAKNVQRFYNADLVLWGDILELPKDCSHGYVCFKSSPSDTLIKIAGGKILLEKLDLHYEKNISPYDITQGNFHINNEIFDNWLLSIYNIKVGTNNPDAYFINKSQPIAYQSESYIVLGDLYYGLKQYNKAEISYKRAIDLKKNNFLAYRKLSYINSCLGNFKEAVKNATFSIKLNSINPESYLYRGIAKTNLKNYKAALIDYKHSIKLDSQNALAYSYLGYNFAELKDKKNALYNYIIAKKLDSSNSYNYINIGNIMFRSKHYTEALFNYQRAIELEPKSIDLYLYIVELKYLLKDYNGVIDASKKASITNKNTEKEIYYFSARAKLKLKDFKGAIIDFDKFSKKEPYINESVYFDRGLAKFNIEDYENSIIDFNRVLSINTDHYLATNIYGYIKYGFENYTDALDAFNKSICLNNRESYIYYRRGQTRAKLEDYIGAIQDYNRAILLHTDADELPSIYLERGKAKVKIGKLEGARNDLFKFCQLKKNIISIIYAYIYFEDGDLFLLTITLLYFITYAIKKYR</sequence>
<keyword evidence="6" id="KW-1185">Reference proteome</keyword>
<dbReference type="PROSITE" id="PS50293">
    <property type="entry name" value="TPR_REGION"/>
    <property type="match status" value="1"/>
</dbReference>
<feature type="repeat" description="TPR" evidence="3">
    <location>
        <begin position="244"/>
        <end position="277"/>
    </location>
</feature>
<dbReference type="EMBL" id="CP059732">
    <property type="protein sequence ID" value="QMW05403.1"/>
    <property type="molecule type" value="Genomic_DNA"/>
</dbReference>
<evidence type="ECO:0000256" key="3">
    <source>
        <dbReference type="PROSITE-ProRule" id="PRU00339"/>
    </source>
</evidence>
<dbReference type="RefSeq" id="WP_182462764.1">
    <property type="nucleotide sequence ID" value="NZ_CP059732.1"/>
</dbReference>
<evidence type="ECO:0000256" key="4">
    <source>
        <dbReference type="SAM" id="Phobius"/>
    </source>
</evidence>
<accession>A0A7G5H2R1</accession>
<evidence type="ECO:0000256" key="2">
    <source>
        <dbReference type="ARBA" id="ARBA00022803"/>
    </source>
</evidence>
<keyword evidence="4" id="KW-1133">Transmembrane helix</keyword>
<keyword evidence="4" id="KW-0472">Membrane</keyword>
<keyword evidence="1" id="KW-0677">Repeat</keyword>
<organism evidence="5 6">
    <name type="scientific">Spirosoma foliorum</name>
    <dbReference type="NCBI Taxonomy" id="2710596"/>
    <lineage>
        <taxon>Bacteria</taxon>
        <taxon>Pseudomonadati</taxon>
        <taxon>Bacteroidota</taxon>
        <taxon>Cytophagia</taxon>
        <taxon>Cytophagales</taxon>
        <taxon>Cytophagaceae</taxon>
        <taxon>Spirosoma</taxon>
    </lineage>
</organism>
<dbReference type="Pfam" id="PF07719">
    <property type="entry name" value="TPR_2"/>
    <property type="match status" value="1"/>
</dbReference>